<protein>
    <submittedName>
        <fullName evidence="4">Mannosyl-3-phosphoglycerate phosphatase</fullName>
    </submittedName>
</protein>
<sequence length="265" mass="28052">MTASRRPLIVFSDLDGTLLGHGDYSWAPAAPALRQLRRIGAGLVLASSKTAAEVAPLRAEIGFDDWPAIVENGCGLLPPGQADSDGTETYCKIRALLPDLPRGFRGFGDLSVEEVTEATGLPLAEAARAKTRQSSEPGIWTGTGQGLEEFLAAASALGLTARRGGRFLTLSMGGTKADRMDEILRAHGPRHSIALGDAPNDVEMLQRAEFGVIVSNDHAPPLPALPGEATGHILRTRQQGPQGWAEGISRLLLELDLIREPIADG</sequence>
<evidence type="ECO:0000256" key="3">
    <source>
        <dbReference type="ARBA" id="ARBA00022842"/>
    </source>
</evidence>
<dbReference type="RefSeq" id="WP_133359547.1">
    <property type="nucleotide sequence ID" value="NZ_SMUV01000063.1"/>
</dbReference>
<dbReference type="Gene3D" id="3.30.980.20">
    <property type="entry name" value="Putative mannosyl-3-phosphoglycerate phosphatase, domain 2"/>
    <property type="match status" value="1"/>
</dbReference>
<dbReference type="EMBL" id="SMUV01000063">
    <property type="protein sequence ID" value="TDK48717.1"/>
    <property type="molecule type" value="Genomic_DNA"/>
</dbReference>
<evidence type="ECO:0000313" key="4">
    <source>
        <dbReference type="EMBL" id="TDK48717.1"/>
    </source>
</evidence>
<dbReference type="InterPro" id="IPR023214">
    <property type="entry name" value="HAD_sf"/>
</dbReference>
<accession>A0A4V3AS13</accession>
<dbReference type="Pfam" id="PF08282">
    <property type="entry name" value="Hydrolase_3"/>
    <property type="match status" value="2"/>
</dbReference>
<proteinExistence type="predicted"/>
<dbReference type="AlphaFoldDB" id="A0A4V3AS13"/>
<evidence type="ECO:0000256" key="2">
    <source>
        <dbReference type="ARBA" id="ARBA00022801"/>
    </source>
</evidence>
<dbReference type="GO" id="GO:0000287">
    <property type="term" value="F:magnesium ion binding"/>
    <property type="evidence" value="ECO:0007669"/>
    <property type="project" value="TreeGrafter"/>
</dbReference>
<dbReference type="InterPro" id="IPR036412">
    <property type="entry name" value="HAD-like_sf"/>
</dbReference>
<evidence type="ECO:0000313" key="5">
    <source>
        <dbReference type="Proteomes" id="UP000295301"/>
    </source>
</evidence>
<dbReference type="GO" id="GO:0050531">
    <property type="term" value="F:mannosyl-3-phosphoglycerate phosphatase activity"/>
    <property type="evidence" value="ECO:0007669"/>
    <property type="project" value="InterPro"/>
</dbReference>
<reference evidence="4 5" key="1">
    <citation type="submission" date="2019-03" db="EMBL/GenBank/DDBJ databases">
        <title>Ruegeria lutea sp. nov., a novel strain, isolated from marine sediment, the Masan Bay, South Korea.</title>
        <authorList>
            <person name="Kim J."/>
            <person name="Kim D.-Y."/>
            <person name="Lee S.-S."/>
        </authorList>
    </citation>
    <scope>NUCLEOTIDE SEQUENCE [LARGE SCALE GENOMIC DNA]</scope>
    <source>
        <strain evidence="4 5">318-1</strain>
    </source>
</reference>
<keyword evidence="5" id="KW-1185">Reference proteome</keyword>
<dbReference type="SUPFAM" id="SSF56784">
    <property type="entry name" value="HAD-like"/>
    <property type="match status" value="1"/>
</dbReference>
<keyword evidence="2" id="KW-0378">Hydrolase</keyword>
<dbReference type="Gene3D" id="3.40.50.1000">
    <property type="entry name" value="HAD superfamily/HAD-like"/>
    <property type="match status" value="1"/>
</dbReference>
<dbReference type="PANTHER" id="PTHR10000">
    <property type="entry name" value="PHOSPHOSERINE PHOSPHATASE"/>
    <property type="match status" value="1"/>
</dbReference>
<dbReference type="GO" id="GO:0051479">
    <property type="term" value="P:mannosylglycerate biosynthetic process"/>
    <property type="evidence" value="ECO:0007669"/>
    <property type="project" value="InterPro"/>
</dbReference>
<keyword evidence="1" id="KW-0479">Metal-binding</keyword>
<dbReference type="SFLD" id="SFLDG01140">
    <property type="entry name" value="C2.B:_Phosphomannomutase_and_P"/>
    <property type="match status" value="1"/>
</dbReference>
<dbReference type="OrthoDB" id="193379at2"/>
<gene>
    <name evidence="4" type="ORF">E1832_09690</name>
</gene>
<dbReference type="GO" id="GO:0005829">
    <property type="term" value="C:cytosol"/>
    <property type="evidence" value="ECO:0007669"/>
    <property type="project" value="TreeGrafter"/>
</dbReference>
<dbReference type="InterPro" id="IPR006381">
    <property type="entry name" value="HAD-SF-IIB-MPGP"/>
</dbReference>
<keyword evidence="3" id="KW-0460">Magnesium</keyword>
<comment type="caution">
    <text evidence="4">The sequence shown here is derived from an EMBL/GenBank/DDBJ whole genome shotgun (WGS) entry which is preliminary data.</text>
</comment>
<organism evidence="4 5">
    <name type="scientific">Antarcticimicrobium luteum</name>
    <dbReference type="NCBI Taxonomy" id="2547397"/>
    <lineage>
        <taxon>Bacteria</taxon>
        <taxon>Pseudomonadati</taxon>
        <taxon>Pseudomonadota</taxon>
        <taxon>Alphaproteobacteria</taxon>
        <taxon>Rhodobacterales</taxon>
        <taxon>Paracoccaceae</taxon>
        <taxon>Antarcticimicrobium</taxon>
    </lineage>
</organism>
<dbReference type="SFLD" id="SFLDS00003">
    <property type="entry name" value="Haloacid_Dehalogenase"/>
    <property type="match status" value="1"/>
</dbReference>
<dbReference type="SFLD" id="SFLDG01142">
    <property type="entry name" value="C2.B.2:_Mannosyl-3-phosphoglyc"/>
    <property type="match status" value="1"/>
</dbReference>
<dbReference type="Proteomes" id="UP000295301">
    <property type="component" value="Unassembled WGS sequence"/>
</dbReference>
<evidence type="ECO:0000256" key="1">
    <source>
        <dbReference type="ARBA" id="ARBA00022723"/>
    </source>
</evidence>
<name>A0A4V3AS13_9RHOB</name>
<dbReference type="PANTHER" id="PTHR10000:SF8">
    <property type="entry name" value="HAD SUPERFAMILY HYDROLASE-LIKE, TYPE 3"/>
    <property type="match status" value="1"/>
</dbReference>